<feature type="chain" id="PRO_5047337979" evidence="1">
    <location>
        <begin position="20"/>
        <end position="194"/>
    </location>
</feature>
<dbReference type="PANTHER" id="PTHR11261">
    <property type="entry name" value="INTERPHOTORECEPTOR RETINOID-BINDING PROTEIN"/>
    <property type="match status" value="1"/>
</dbReference>
<reference evidence="2 3" key="1">
    <citation type="journal article" date="2013" name="Int. J. Syst. Evol. Microbiol.">
        <title>Aquimarina gracilis sp. nov., isolated from the gut microflora of a mussel, Mytilus coruscus, and emended description of Aquimarina spongiae.</title>
        <authorList>
            <person name="Park S.C."/>
            <person name="Choe H.N."/>
            <person name="Baik K.S."/>
            <person name="Seong C.N."/>
        </authorList>
    </citation>
    <scope>NUCLEOTIDE SEQUENCE [LARGE SCALE GENOMIC DNA]</scope>
    <source>
        <strain evidence="2 3">PSC32</strain>
    </source>
</reference>
<sequence>MKKILSLYLFLAVFQPLSAQRTLTKKEKKNLVESVSKVLMENYVFLQVAKQLVEILESNKCRGLYDTIASHTVFAKQLTKDVQSINSDKHLRVLCEPERIKKRSKASSPQDSIKKEQGYLNWLRRPNYRFKDARILEGNISYVSVTRFNEPELAIPTTKEEALNVAYKKALENLIKEERGSDFYSKALIKIKEN</sequence>
<dbReference type="PANTHER" id="PTHR11261:SF3">
    <property type="entry name" value="RETINOL-BINDING PROTEIN 3"/>
    <property type="match status" value="1"/>
</dbReference>
<dbReference type="Pfam" id="PF11918">
    <property type="entry name" value="Peptidase_S41_N"/>
    <property type="match status" value="1"/>
</dbReference>
<keyword evidence="1" id="KW-0732">Signal</keyword>
<evidence type="ECO:0000313" key="2">
    <source>
        <dbReference type="EMBL" id="MEB3344753.1"/>
    </source>
</evidence>
<proteinExistence type="predicted"/>
<protein>
    <submittedName>
        <fullName evidence="2">Uncharacterized protein</fullName>
    </submittedName>
</protein>
<gene>
    <name evidence="2" type="ORF">U6A24_04745</name>
</gene>
<dbReference type="EMBL" id="JAYKLX010000002">
    <property type="protein sequence ID" value="MEB3344753.1"/>
    <property type="molecule type" value="Genomic_DNA"/>
</dbReference>
<keyword evidence="3" id="KW-1185">Reference proteome</keyword>
<feature type="signal peptide" evidence="1">
    <location>
        <begin position="1"/>
        <end position="19"/>
    </location>
</feature>
<comment type="caution">
    <text evidence="2">The sequence shown here is derived from an EMBL/GenBank/DDBJ whole genome shotgun (WGS) entry which is preliminary data.</text>
</comment>
<evidence type="ECO:0000256" key="1">
    <source>
        <dbReference type="SAM" id="SignalP"/>
    </source>
</evidence>
<name>A0ABU5ZS47_9FLAO</name>
<accession>A0ABU5ZS47</accession>
<dbReference type="Proteomes" id="UP001327027">
    <property type="component" value="Unassembled WGS sequence"/>
</dbReference>
<evidence type="ECO:0000313" key="3">
    <source>
        <dbReference type="Proteomes" id="UP001327027"/>
    </source>
</evidence>
<organism evidence="2 3">
    <name type="scientific">Aquimarina gracilis</name>
    <dbReference type="NCBI Taxonomy" id="874422"/>
    <lineage>
        <taxon>Bacteria</taxon>
        <taxon>Pseudomonadati</taxon>
        <taxon>Bacteroidota</taxon>
        <taxon>Flavobacteriia</taxon>
        <taxon>Flavobacteriales</taxon>
        <taxon>Flavobacteriaceae</taxon>
        <taxon>Aquimarina</taxon>
    </lineage>
</organism>
<dbReference type="Gene3D" id="3.30.750.44">
    <property type="match status" value="1"/>
</dbReference>
<dbReference type="RefSeq" id="WP_324178791.1">
    <property type="nucleotide sequence ID" value="NZ_BAABAW010000003.1"/>
</dbReference>